<keyword evidence="7 18" id="KW-0378">Hydrolase</keyword>
<keyword evidence="9 15" id="KW-1015">Disulfide bond</keyword>
<evidence type="ECO:0000256" key="4">
    <source>
        <dbReference type="ARBA" id="ARBA00012595"/>
    </source>
</evidence>
<dbReference type="PANTHER" id="PTHR10357">
    <property type="entry name" value="ALPHA-AMYLASE FAMILY MEMBER"/>
    <property type="match status" value="1"/>
</dbReference>
<dbReference type="Proteomes" id="UP000722485">
    <property type="component" value="Unassembled WGS sequence"/>
</dbReference>
<evidence type="ECO:0000259" key="20">
    <source>
        <dbReference type="SMART" id="SM00642"/>
    </source>
</evidence>
<dbReference type="FunFam" id="3.20.20.80:FF:000120">
    <property type="entry name" value="Alpha-amylase A"/>
    <property type="match status" value="1"/>
</dbReference>
<evidence type="ECO:0000256" key="19">
    <source>
        <dbReference type="SAM" id="SignalP"/>
    </source>
</evidence>
<comment type="cofactor">
    <cofactor evidence="2">
        <name>Ca(2+)</name>
        <dbReference type="ChEBI" id="CHEBI:29108"/>
    </cofactor>
</comment>
<feature type="binding site" evidence="16">
    <location>
        <position position="230"/>
    </location>
    <ligand>
        <name>substrate</name>
    </ligand>
</feature>
<dbReference type="EC" id="3.2.1.1" evidence="4 18"/>
<evidence type="ECO:0000256" key="5">
    <source>
        <dbReference type="ARBA" id="ARBA00022723"/>
    </source>
</evidence>
<keyword evidence="5" id="KW-0479">Metal-binding</keyword>
<evidence type="ECO:0000256" key="13">
    <source>
        <dbReference type="PIRSR" id="PIRSR001024-1"/>
    </source>
</evidence>
<keyword evidence="8" id="KW-0106">Calcium</keyword>
<feature type="binding site" evidence="16">
    <location>
        <position position="147"/>
    </location>
    <ligand>
        <name>substrate</name>
    </ligand>
</feature>
<dbReference type="InterPro" id="IPR013777">
    <property type="entry name" value="A-amylase-like"/>
</dbReference>
<comment type="catalytic activity">
    <reaction evidence="1 18">
        <text>Endohydrolysis of (1-&gt;4)-alpha-D-glucosidic linkages in polysaccharides containing three or more (1-&gt;4)-alpha-linked D-glucose units.</text>
        <dbReference type="EC" id="3.2.1.1"/>
    </reaction>
</comment>
<dbReference type="Gene3D" id="2.60.40.1180">
    <property type="entry name" value="Golgi alpha-mannosidase II"/>
    <property type="match status" value="1"/>
</dbReference>
<dbReference type="GO" id="GO:0005509">
    <property type="term" value="F:calcium ion binding"/>
    <property type="evidence" value="ECO:0007669"/>
    <property type="project" value="InterPro"/>
</dbReference>
<feature type="signal peptide" evidence="19">
    <location>
        <begin position="1"/>
        <end position="23"/>
    </location>
</feature>
<evidence type="ECO:0000256" key="1">
    <source>
        <dbReference type="ARBA" id="ARBA00000548"/>
    </source>
</evidence>
<reference evidence="21" key="1">
    <citation type="submission" date="2020-03" db="EMBL/GenBank/DDBJ databases">
        <title>Draft Genome Sequence of Cylindrodendrum hubeiense.</title>
        <authorList>
            <person name="Buettner E."/>
            <person name="Kellner H."/>
        </authorList>
    </citation>
    <scope>NUCLEOTIDE SEQUENCE</scope>
    <source>
        <strain evidence="21">IHI 201604</strain>
    </source>
</reference>
<feature type="disulfide bond" evidence="15">
    <location>
        <begin position="467"/>
        <end position="502"/>
    </location>
</feature>
<evidence type="ECO:0000256" key="18">
    <source>
        <dbReference type="RuleBase" id="RU361134"/>
    </source>
</evidence>
<evidence type="ECO:0000256" key="14">
    <source>
        <dbReference type="PIRSR" id="PIRSR001024-2"/>
    </source>
</evidence>
<dbReference type="InterPro" id="IPR013780">
    <property type="entry name" value="Glyco_hydro_b"/>
</dbReference>
<feature type="disulfide bond" evidence="15">
    <location>
        <begin position="175"/>
        <end position="190"/>
    </location>
</feature>
<dbReference type="EMBL" id="JAANBB010000079">
    <property type="protein sequence ID" value="KAF7551360.1"/>
    <property type="molecule type" value="Genomic_DNA"/>
</dbReference>
<dbReference type="InterPro" id="IPR006047">
    <property type="entry name" value="GH13_cat_dom"/>
</dbReference>
<proteinExistence type="inferred from homology"/>
<gene>
    <name evidence="21" type="ORF">G7Z17_g5053</name>
</gene>
<accession>A0A9P5HBL3</accession>
<dbReference type="InterPro" id="IPR017853">
    <property type="entry name" value="GH"/>
</dbReference>
<sequence>MKLANMKLSIPAVLAGAASFVAALSADEWSKQSVYQVLTDRFARTDGSVSAACDASAAQYCGGSFSGLTKKLDYIQAMGFTAIWISPIVANIEVPSNSGWGQAYHGFWAQKIWSINNRFGTADDLKELSQALHDRGMYLMVDIVTNHMGYNGCGNCVDYSTFDAFSDSSYFHDFCLIDYSDEWSSNIQTCWEGDNTISLPDIRTEDGDVRSIWFDWIEQIVSNYSIDGLRIDSAKHIEKSFHAPFEEAAGVYTIGEVLNGDPSFTFPYQDEMSGVLNYPMYYWLKRAFGSTSGDFTELATGIERVKNEAVNSSLLGTFMENHDQDRFPSITSDTALNRNAIAFTILQDGIPIIFQGQEQFYSGNDQTGRAAVWLSGFNTSNQWYKLIASLNQIRNQAIYKGSSYVTYKAWLPYTDTSTIVMRKGFDGNQIISVLSKTGASAADKTLSLTKSVTGFTANQNVVEILTCKTSTTDSSGSLSVTISQGKPLVFYPKSQISGSDICA</sequence>
<evidence type="ECO:0000256" key="15">
    <source>
        <dbReference type="PIRSR" id="PIRSR001024-4"/>
    </source>
</evidence>
<evidence type="ECO:0000313" key="21">
    <source>
        <dbReference type="EMBL" id="KAF7551360.1"/>
    </source>
</evidence>
<comment type="similarity">
    <text evidence="3 17">Belongs to the glycosyl hydrolase 13 family.</text>
</comment>
<dbReference type="CDD" id="cd11319">
    <property type="entry name" value="AmyAc_euk_AmyA"/>
    <property type="match status" value="1"/>
</dbReference>
<feature type="site" description="Transition state stabilizer" evidence="14">
    <location>
        <position position="323"/>
    </location>
</feature>
<evidence type="ECO:0000256" key="6">
    <source>
        <dbReference type="ARBA" id="ARBA00022729"/>
    </source>
</evidence>
<dbReference type="SMART" id="SM00642">
    <property type="entry name" value="Aamy"/>
    <property type="match status" value="1"/>
</dbReference>
<dbReference type="SUPFAM" id="SSF51011">
    <property type="entry name" value="Glycosyl hydrolase domain"/>
    <property type="match status" value="1"/>
</dbReference>
<feature type="active site" description="Nucleophile" evidence="13">
    <location>
        <position position="232"/>
    </location>
</feature>
<feature type="binding site" evidence="16">
    <location>
        <position position="260"/>
    </location>
    <ligand>
        <name>substrate</name>
    </ligand>
</feature>
<dbReference type="Pfam" id="PF09260">
    <property type="entry name" value="A_amylase_dom_C"/>
    <property type="match status" value="1"/>
</dbReference>
<keyword evidence="12 18" id="KW-0326">Glycosidase</keyword>
<feature type="disulfide bond" evidence="15">
    <location>
        <begin position="53"/>
        <end position="61"/>
    </location>
</feature>
<dbReference type="GO" id="GO:0004556">
    <property type="term" value="F:alpha-amylase activity"/>
    <property type="evidence" value="ECO:0007669"/>
    <property type="project" value="UniProtKB-UniRule"/>
</dbReference>
<keyword evidence="10" id="KW-0325">Glycoprotein</keyword>
<organism evidence="21 22">
    <name type="scientific">Cylindrodendrum hubeiense</name>
    <dbReference type="NCBI Taxonomy" id="595255"/>
    <lineage>
        <taxon>Eukaryota</taxon>
        <taxon>Fungi</taxon>
        <taxon>Dikarya</taxon>
        <taxon>Ascomycota</taxon>
        <taxon>Pezizomycotina</taxon>
        <taxon>Sordariomycetes</taxon>
        <taxon>Hypocreomycetidae</taxon>
        <taxon>Hypocreales</taxon>
        <taxon>Nectriaceae</taxon>
        <taxon>Cylindrodendrum</taxon>
    </lineage>
</organism>
<evidence type="ECO:0000256" key="12">
    <source>
        <dbReference type="ARBA" id="ARBA00023295"/>
    </source>
</evidence>
<keyword evidence="22" id="KW-1185">Reference proteome</keyword>
<feature type="domain" description="Glycosyl hydrolase family 13 catalytic" evidence="20">
    <location>
        <begin position="36"/>
        <end position="394"/>
    </location>
</feature>
<dbReference type="SUPFAM" id="SSF51445">
    <property type="entry name" value="(Trans)glycosidases"/>
    <property type="match status" value="1"/>
</dbReference>
<dbReference type="OrthoDB" id="204980at2759"/>
<dbReference type="Pfam" id="PF00128">
    <property type="entry name" value="Alpha-amylase"/>
    <property type="match status" value="1"/>
</dbReference>
<dbReference type="InterPro" id="IPR015340">
    <property type="entry name" value="A_amylase_C_dom"/>
</dbReference>
<feature type="binding site" evidence="16">
    <location>
        <position position="323"/>
    </location>
    <ligand>
        <name>substrate</name>
    </ligand>
</feature>
<keyword evidence="6 19" id="KW-0732">Signal</keyword>
<dbReference type="AlphaFoldDB" id="A0A9P5HBL3"/>
<dbReference type="PIRSF" id="PIRSF001024">
    <property type="entry name" value="Alph-amyl_fung"/>
    <property type="match status" value="1"/>
</dbReference>
<evidence type="ECO:0000256" key="10">
    <source>
        <dbReference type="ARBA" id="ARBA00023180"/>
    </source>
</evidence>
<evidence type="ECO:0000256" key="9">
    <source>
        <dbReference type="ARBA" id="ARBA00023157"/>
    </source>
</evidence>
<comment type="caution">
    <text evidence="21">The sequence shown here is derived from an EMBL/GenBank/DDBJ whole genome shotgun (WGS) entry which is preliminary data.</text>
</comment>
<name>A0A9P5HBL3_9HYPO</name>
<evidence type="ECO:0000313" key="22">
    <source>
        <dbReference type="Proteomes" id="UP000722485"/>
    </source>
</evidence>
<evidence type="ECO:0000256" key="11">
    <source>
        <dbReference type="ARBA" id="ARBA00023277"/>
    </source>
</evidence>
<dbReference type="GO" id="GO:0016052">
    <property type="term" value="P:carbohydrate catabolic process"/>
    <property type="evidence" value="ECO:0007669"/>
    <property type="project" value="InterPro"/>
</dbReference>
<evidence type="ECO:0000256" key="3">
    <source>
        <dbReference type="ARBA" id="ARBA00008061"/>
    </source>
</evidence>
<dbReference type="PRINTS" id="PR00110">
    <property type="entry name" value="ALPHAAMYLASE"/>
</dbReference>
<feature type="binding site" evidence="16">
    <location>
        <position position="108"/>
    </location>
    <ligand>
        <name>substrate</name>
    </ligand>
</feature>
<dbReference type="PANTHER" id="PTHR10357:SF215">
    <property type="entry name" value="ALPHA-AMYLASE 1"/>
    <property type="match status" value="1"/>
</dbReference>
<dbReference type="InterPro" id="IPR006046">
    <property type="entry name" value="Alpha_amylase"/>
</dbReference>
<evidence type="ECO:0000256" key="8">
    <source>
        <dbReference type="ARBA" id="ARBA00022837"/>
    </source>
</evidence>
<evidence type="ECO:0000256" key="17">
    <source>
        <dbReference type="RuleBase" id="RU003615"/>
    </source>
</evidence>
<evidence type="ECO:0000256" key="7">
    <source>
        <dbReference type="ARBA" id="ARBA00022801"/>
    </source>
</evidence>
<evidence type="ECO:0000256" key="2">
    <source>
        <dbReference type="ARBA" id="ARBA00001913"/>
    </source>
</evidence>
<feature type="active site" description="Proton donor" evidence="13">
    <location>
        <position position="256"/>
    </location>
</feature>
<feature type="binding site" evidence="16">
    <location>
        <position position="369"/>
    </location>
    <ligand>
        <name>substrate</name>
    </ligand>
</feature>
<feature type="chain" id="PRO_5040390447" description="Alpha-amylase" evidence="19">
    <location>
        <begin position="24"/>
        <end position="503"/>
    </location>
</feature>
<evidence type="ECO:0000256" key="16">
    <source>
        <dbReference type="PIRSR" id="PIRSR001024-5"/>
    </source>
</evidence>
<protein>
    <recommendedName>
        <fullName evidence="4 18">Alpha-amylase</fullName>
        <ecNumber evidence="4 18">3.2.1.1</ecNumber>
    </recommendedName>
</protein>
<dbReference type="Gene3D" id="3.20.20.80">
    <property type="entry name" value="Glycosidases"/>
    <property type="match status" value="1"/>
</dbReference>
<keyword evidence="11 18" id="KW-0119">Carbohydrate metabolism</keyword>